<sequence length="54" mass="6269">MGFNKVQVTWFYNNLKHCCADKKFPTPTKFNMDETGISAIPNRTSRDKKKTVCK</sequence>
<dbReference type="AlphaFoldDB" id="A0A087TVQ9"/>
<gene>
    <name evidence="2" type="ORF">X975_06985</name>
</gene>
<dbReference type="Proteomes" id="UP000054359">
    <property type="component" value="Unassembled WGS sequence"/>
</dbReference>
<evidence type="ECO:0000313" key="3">
    <source>
        <dbReference type="Proteomes" id="UP000054359"/>
    </source>
</evidence>
<evidence type="ECO:0000313" key="2">
    <source>
        <dbReference type="EMBL" id="KFM69198.1"/>
    </source>
</evidence>
<feature type="non-terminal residue" evidence="2">
    <location>
        <position position="54"/>
    </location>
</feature>
<dbReference type="EMBL" id="KK116965">
    <property type="protein sequence ID" value="KFM69198.1"/>
    <property type="molecule type" value="Genomic_DNA"/>
</dbReference>
<dbReference type="OrthoDB" id="8196103at2759"/>
<organism evidence="2 3">
    <name type="scientific">Stegodyphus mimosarum</name>
    <name type="common">African social velvet spider</name>
    <dbReference type="NCBI Taxonomy" id="407821"/>
    <lineage>
        <taxon>Eukaryota</taxon>
        <taxon>Metazoa</taxon>
        <taxon>Ecdysozoa</taxon>
        <taxon>Arthropoda</taxon>
        <taxon>Chelicerata</taxon>
        <taxon>Arachnida</taxon>
        <taxon>Araneae</taxon>
        <taxon>Araneomorphae</taxon>
        <taxon>Entelegynae</taxon>
        <taxon>Eresoidea</taxon>
        <taxon>Eresidae</taxon>
        <taxon>Stegodyphus</taxon>
    </lineage>
</organism>
<feature type="region of interest" description="Disordered" evidence="1">
    <location>
        <begin position="35"/>
        <end position="54"/>
    </location>
</feature>
<accession>A0A087TVQ9</accession>
<reference evidence="2 3" key="1">
    <citation type="submission" date="2013-11" db="EMBL/GenBank/DDBJ databases">
        <title>Genome sequencing of Stegodyphus mimosarum.</title>
        <authorList>
            <person name="Bechsgaard J."/>
        </authorList>
    </citation>
    <scope>NUCLEOTIDE SEQUENCE [LARGE SCALE GENOMIC DNA]</scope>
</reference>
<name>A0A087TVQ9_STEMI</name>
<evidence type="ECO:0000256" key="1">
    <source>
        <dbReference type="SAM" id="MobiDB-lite"/>
    </source>
</evidence>
<keyword evidence="3" id="KW-1185">Reference proteome</keyword>
<proteinExistence type="predicted"/>
<protein>
    <submittedName>
        <fullName evidence="2">Uncharacterized protein</fullName>
    </submittedName>
</protein>